<dbReference type="SUPFAM" id="SSF54523">
    <property type="entry name" value="Pili subunits"/>
    <property type="match status" value="1"/>
</dbReference>
<feature type="domain" description="Type II secretion system protein GspG C-terminal" evidence="1">
    <location>
        <begin position="38"/>
        <end position="93"/>
    </location>
</feature>
<organism evidence="2">
    <name type="scientific">marine sediment metagenome</name>
    <dbReference type="NCBI Taxonomy" id="412755"/>
    <lineage>
        <taxon>unclassified sequences</taxon>
        <taxon>metagenomes</taxon>
        <taxon>ecological metagenomes</taxon>
    </lineage>
</organism>
<comment type="caution">
    <text evidence="2">The sequence shown here is derived from an EMBL/GenBank/DDBJ whole genome shotgun (WGS) entry which is preliminary data.</text>
</comment>
<evidence type="ECO:0000259" key="1">
    <source>
        <dbReference type="Pfam" id="PF08334"/>
    </source>
</evidence>
<evidence type="ECO:0000313" key="2">
    <source>
        <dbReference type="EMBL" id="KKK97363.1"/>
    </source>
</evidence>
<feature type="non-terminal residue" evidence="2">
    <location>
        <position position="94"/>
    </location>
</feature>
<sequence>MKMIGTIKKCFFSITILIPALGFFSNCSPASTPKDNVNVLITKDGLKNVEIALELYRREFGEYPETLEELLIKKGITKKNIIEDAWGRKYYYLK</sequence>
<dbReference type="AlphaFoldDB" id="A0A0F8ZU66"/>
<dbReference type="InterPro" id="IPR013545">
    <property type="entry name" value="T2SS_protein-GspG_C"/>
</dbReference>
<dbReference type="Gene3D" id="3.30.700.10">
    <property type="entry name" value="Glycoprotein, Type 4 Pilin"/>
    <property type="match status" value="1"/>
</dbReference>
<accession>A0A0F8ZU66</accession>
<protein>
    <recommendedName>
        <fullName evidence="1">Type II secretion system protein GspG C-terminal domain-containing protein</fullName>
    </recommendedName>
</protein>
<reference evidence="2" key="1">
    <citation type="journal article" date="2015" name="Nature">
        <title>Complex archaea that bridge the gap between prokaryotes and eukaryotes.</title>
        <authorList>
            <person name="Spang A."/>
            <person name="Saw J.H."/>
            <person name="Jorgensen S.L."/>
            <person name="Zaremba-Niedzwiedzka K."/>
            <person name="Martijn J."/>
            <person name="Lind A.E."/>
            <person name="van Eijk R."/>
            <person name="Schleper C."/>
            <person name="Guy L."/>
            <person name="Ettema T.J."/>
        </authorList>
    </citation>
    <scope>NUCLEOTIDE SEQUENCE</scope>
</reference>
<name>A0A0F8ZU66_9ZZZZ</name>
<dbReference type="InterPro" id="IPR045584">
    <property type="entry name" value="Pilin-like"/>
</dbReference>
<dbReference type="EMBL" id="LAZR01046084">
    <property type="protein sequence ID" value="KKK97363.1"/>
    <property type="molecule type" value="Genomic_DNA"/>
</dbReference>
<proteinExistence type="predicted"/>
<dbReference type="Pfam" id="PF08334">
    <property type="entry name" value="T2SSG"/>
    <property type="match status" value="1"/>
</dbReference>
<gene>
    <name evidence="2" type="ORF">LCGC14_2653510</name>
</gene>